<feature type="binding site" evidence="4">
    <location>
        <position position="216"/>
    </location>
    <ligand>
        <name>Mg(2+)</name>
        <dbReference type="ChEBI" id="CHEBI:18420"/>
        <label>1</label>
        <note>catalytic</note>
    </ligand>
</feature>
<dbReference type="GO" id="GO:0007165">
    <property type="term" value="P:signal transduction"/>
    <property type="evidence" value="ECO:0007669"/>
    <property type="project" value="TreeGrafter"/>
</dbReference>
<dbReference type="GO" id="GO:0006020">
    <property type="term" value="P:inositol metabolic process"/>
    <property type="evidence" value="ECO:0007669"/>
    <property type="project" value="TreeGrafter"/>
</dbReference>
<dbReference type="Pfam" id="PF00459">
    <property type="entry name" value="Inositol_P"/>
    <property type="match status" value="2"/>
</dbReference>
<comment type="caution">
    <text evidence="6">The sequence shown here is derived from an EMBL/GenBank/DDBJ whole genome shotgun (WGS) entry which is preliminary data.</text>
</comment>
<dbReference type="PANTHER" id="PTHR20854:SF4">
    <property type="entry name" value="INOSITOL-1-MONOPHOSPHATASE-RELATED"/>
    <property type="match status" value="1"/>
</dbReference>
<keyword evidence="3 4" id="KW-0460">Magnesium</keyword>
<feature type="compositionally biased region" description="Basic residues" evidence="5">
    <location>
        <begin position="119"/>
        <end position="129"/>
    </location>
</feature>
<comment type="cofactor">
    <cofactor evidence="4">
        <name>Mg(2+)</name>
        <dbReference type="ChEBI" id="CHEBI:18420"/>
    </cofactor>
</comment>
<dbReference type="InterPro" id="IPR020550">
    <property type="entry name" value="Inositol_monophosphatase_CS"/>
</dbReference>
<dbReference type="PRINTS" id="PR00377">
    <property type="entry name" value="IMPHPHTASES"/>
</dbReference>
<dbReference type="AlphaFoldDB" id="A0A8I3AES0"/>
<proteinExistence type="inferred from homology"/>
<evidence type="ECO:0000256" key="4">
    <source>
        <dbReference type="PIRSR" id="PIRSR600760-2"/>
    </source>
</evidence>
<dbReference type="Gene3D" id="3.40.190.80">
    <property type="match status" value="1"/>
</dbReference>
<evidence type="ECO:0000313" key="7">
    <source>
        <dbReference type="Proteomes" id="UP000683000"/>
    </source>
</evidence>
<dbReference type="GO" id="GO:0046872">
    <property type="term" value="F:metal ion binding"/>
    <property type="evidence" value="ECO:0007669"/>
    <property type="project" value="UniProtKB-KW"/>
</dbReference>
<reference evidence="6" key="1">
    <citation type="submission" date="2021-03" db="EMBL/GenBank/DDBJ databases">
        <title>Evolutionary innovations through gain and loss of genes in the ectomycorrhizal Boletales.</title>
        <authorList>
            <person name="Wu G."/>
            <person name="Miyauchi S."/>
            <person name="Morin E."/>
            <person name="Yang Z.-L."/>
            <person name="Xu J."/>
            <person name="Martin F.M."/>
        </authorList>
    </citation>
    <scope>NUCLEOTIDE SEQUENCE</scope>
    <source>
        <strain evidence="6">BR01</strain>
    </source>
</reference>
<name>A0A8I3AES0_9AGAM</name>
<gene>
    <name evidence="6" type="ORF">JVT61DRAFT_5096</name>
</gene>
<dbReference type="InterPro" id="IPR000760">
    <property type="entry name" value="Inositol_monophosphatase-like"/>
</dbReference>
<organism evidence="6 7">
    <name type="scientific">Boletus reticuloceps</name>
    <dbReference type="NCBI Taxonomy" id="495285"/>
    <lineage>
        <taxon>Eukaryota</taxon>
        <taxon>Fungi</taxon>
        <taxon>Dikarya</taxon>
        <taxon>Basidiomycota</taxon>
        <taxon>Agaricomycotina</taxon>
        <taxon>Agaricomycetes</taxon>
        <taxon>Agaricomycetidae</taxon>
        <taxon>Boletales</taxon>
        <taxon>Boletineae</taxon>
        <taxon>Boletaceae</taxon>
        <taxon>Boletoideae</taxon>
        <taxon>Boletus</taxon>
    </lineage>
</organism>
<dbReference type="Gene3D" id="3.30.540.10">
    <property type="entry name" value="Fructose-1,6-Bisphosphatase, subunit A, domain 1"/>
    <property type="match status" value="1"/>
</dbReference>
<protein>
    <submittedName>
        <fullName evidence="6">Myo inositol monophosphatase</fullName>
    </submittedName>
</protein>
<sequence>MSTTFESELRSILAFTVNLARTAGTLILEGSQAIHASSDVNEKKNSVDLVTQYDVAVENLVMDEIKKAYPTFKLRHHQLRARLSVLLHLPWSDLQQTPRPWRRVQPVYRVSVHGDRRPRIVPHPRHRSTSKAPSRIPQASPLHIQSPDRCRVGFRPRNPHDQRQVDSFLKLAGDSSVPGGRMAQSLRSMGSAALNFSMVAQGGLDMYWEIGCWPWDVCAGMVIAQEAGGVVTGSHDVLNAASEDVDPFKITPEILTGRKYLVIRGIPDMPNETGREAQLRIAKEFYATVNDTEPK</sequence>
<evidence type="ECO:0000256" key="3">
    <source>
        <dbReference type="ARBA" id="ARBA00022842"/>
    </source>
</evidence>
<dbReference type="PROSITE" id="PS00630">
    <property type="entry name" value="IMP_2"/>
    <property type="match status" value="1"/>
</dbReference>
<keyword evidence="2 4" id="KW-0479">Metal-binding</keyword>
<dbReference type="SUPFAM" id="SSF56655">
    <property type="entry name" value="Carbohydrate phosphatase"/>
    <property type="match status" value="2"/>
</dbReference>
<keyword evidence="7" id="KW-1185">Reference proteome</keyword>
<evidence type="ECO:0000313" key="6">
    <source>
        <dbReference type="EMBL" id="KAG6380718.1"/>
    </source>
</evidence>
<dbReference type="GO" id="GO:0046854">
    <property type="term" value="P:phosphatidylinositol phosphate biosynthetic process"/>
    <property type="evidence" value="ECO:0007669"/>
    <property type="project" value="InterPro"/>
</dbReference>
<dbReference type="PANTHER" id="PTHR20854">
    <property type="entry name" value="INOSITOL MONOPHOSPHATASE"/>
    <property type="match status" value="1"/>
</dbReference>
<evidence type="ECO:0000256" key="2">
    <source>
        <dbReference type="ARBA" id="ARBA00022723"/>
    </source>
</evidence>
<feature type="region of interest" description="Disordered" evidence="5">
    <location>
        <begin position="117"/>
        <end position="142"/>
    </location>
</feature>
<dbReference type="GO" id="GO:0008934">
    <property type="term" value="F:inositol monophosphate 1-phosphatase activity"/>
    <property type="evidence" value="ECO:0007669"/>
    <property type="project" value="TreeGrafter"/>
</dbReference>
<dbReference type="EMBL" id="JAGFBS010000002">
    <property type="protein sequence ID" value="KAG6380718.1"/>
    <property type="molecule type" value="Genomic_DNA"/>
</dbReference>
<evidence type="ECO:0000256" key="5">
    <source>
        <dbReference type="SAM" id="MobiDB-lite"/>
    </source>
</evidence>
<evidence type="ECO:0000256" key="1">
    <source>
        <dbReference type="ARBA" id="ARBA00009759"/>
    </source>
</evidence>
<comment type="similarity">
    <text evidence="1">Belongs to the inositol monophosphatase superfamily.</text>
</comment>
<accession>A0A8I3AES0</accession>
<dbReference type="Proteomes" id="UP000683000">
    <property type="component" value="Unassembled WGS sequence"/>
</dbReference>
<dbReference type="OrthoDB" id="10254945at2759"/>